<dbReference type="PANTHER" id="PTHR43335">
    <property type="entry name" value="ABC TRANSPORTER, ATP-BINDING PROTEIN"/>
    <property type="match status" value="1"/>
</dbReference>
<proteinExistence type="inferred from homology"/>
<dbReference type="GO" id="GO:0016887">
    <property type="term" value="F:ATP hydrolysis activity"/>
    <property type="evidence" value="ECO:0007669"/>
    <property type="project" value="InterPro"/>
</dbReference>
<organism evidence="6 7">
    <name type="scientific">Lactiplantibacillus mudanjiangensis</name>
    <dbReference type="NCBI Taxonomy" id="1296538"/>
    <lineage>
        <taxon>Bacteria</taxon>
        <taxon>Bacillati</taxon>
        <taxon>Bacillota</taxon>
        <taxon>Bacilli</taxon>
        <taxon>Lactobacillales</taxon>
        <taxon>Lactobacillaceae</taxon>
        <taxon>Lactiplantibacillus</taxon>
    </lineage>
</organism>
<evidence type="ECO:0000256" key="2">
    <source>
        <dbReference type="ARBA" id="ARBA00022448"/>
    </source>
</evidence>
<evidence type="ECO:0000256" key="4">
    <source>
        <dbReference type="ARBA" id="ARBA00022840"/>
    </source>
</evidence>
<sequence>MAAITTTNLTKRYSKFIAVNQVNLNVETGAIYGFIGLNGAGKTTTMRLLLNMLKPTDGKAILFGQDVRRAPAAFWNQVGYLIETPHAYPHLTVAENLDLYGQLRLIPKTIRQHRITDLMDRLELTPYRNVPVTNLSLGNNQKIGLIKALIHRPRVLLLDEPTNGLDPQGLAVVRQLLTHLAQDEGVTVLISSHILGEMEKMFTAIGILDHGTLLRQQTRADYLTAATQHVALTFADATTTAQARQLLTTKQIAVTTTATTQLQLSDTRDTAAKLQLLLSHHLLPLDWHQEVESMAQYFLNIIHQEVANPC</sequence>
<dbReference type="EMBL" id="UYIG01000196">
    <property type="protein sequence ID" value="VDG30387.1"/>
    <property type="molecule type" value="Genomic_DNA"/>
</dbReference>
<dbReference type="SUPFAM" id="SSF52540">
    <property type="entry name" value="P-loop containing nucleoside triphosphate hydrolases"/>
    <property type="match status" value="1"/>
</dbReference>
<reference evidence="6 7" key="1">
    <citation type="submission" date="2018-11" db="EMBL/GenBank/DDBJ databases">
        <authorList>
            <person name="Wuyts S."/>
        </authorList>
    </citation>
    <scope>NUCLEOTIDE SEQUENCE [LARGE SCALE GENOMIC DNA]</scope>
    <source>
        <strain evidence="6">Lactobacillus mudanjiangensis AMBF249</strain>
    </source>
</reference>
<dbReference type="Proteomes" id="UP000289996">
    <property type="component" value="Unassembled WGS sequence"/>
</dbReference>
<dbReference type="SMART" id="SM00382">
    <property type="entry name" value="AAA"/>
    <property type="match status" value="1"/>
</dbReference>
<dbReference type="Pfam" id="PF00005">
    <property type="entry name" value="ABC_tran"/>
    <property type="match status" value="1"/>
</dbReference>
<feature type="domain" description="ABC transporter" evidence="5">
    <location>
        <begin position="4"/>
        <end position="235"/>
    </location>
</feature>
<dbReference type="InterPro" id="IPR003439">
    <property type="entry name" value="ABC_transporter-like_ATP-bd"/>
</dbReference>
<dbReference type="InterPro" id="IPR027417">
    <property type="entry name" value="P-loop_NTPase"/>
</dbReference>
<comment type="similarity">
    <text evidence="1">Belongs to the ABC transporter superfamily.</text>
</comment>
<gene>
    <name evidence="6" type="ORF">MUDAN_MDHGFNIF_01938</name>
</gene>
<dbReference type="OrthoDB" id="9804819at2"/>
<evidence type="ECO:0000259" key="5">
    <source>
        <dbReference type="PROSITE" id="PS50893"/>
    </source>
</evidence>
<name>A0A660EAZ7_9LACO</name>
<keyword evidence="2" id="KW-0813">Transport</keyword>
<evidence type="ECO:0000313" key="7">
    <source>
        <dbReference type="Proteomes" id="UP000289996"/>
    </source>
</evidence>
<dbReference type="PANTHER" id="PTHR43335:SF4">
    <property type="entry name" value="ABC TRANSPORTER, ATP-BINDING PROTEIN"/>
    <property type="match status" value="1"/>
</dbReference>
<keyword evidence="7" id="KW-1185">Reference proteome</keyword>
<keyword evidence="3" id="KW-0547">Nucleotide-binding</keyword>
<keyword evidence="4 6" id="KW-0067">ATP-binding</keyword>
<evidence type="ECO:0000313" key="6">
    <source>
        <dbReference type="EMBL" id="VDG30387.1"/>
    </source>
</evidence>
<dbReference type="RefSeq" id="WP_130852415.1">
    <property type="nucleotide sequence ID" value="NZ_UYIG01000196.1"/>
</dbReference>
<evidence type="ECO:0000256" key="1">
    <source>
        <dbReference type="ARBA" id="ARBA00005417"/>
    </source>
</evidence>
<accession>A0A660EAZ7</accession>
<dbReference type="Gene3D" id="3.40.50.300">
    <property type="entry name" value="P-loop containing nucleotide triphosphate hydrolases"/>
    <property type="match status" value="1"/>
</dbReference>
<dbReference type="PROSITE" id="PS50893">
    <property type="entry name" value="ABC_TRANSPORTER_2"/>
    <property type="match status" value="1"/>
</dbReference>
<dbReference type="AlphaFoldDB" id="A0A660EAZ7"/>
<dbReference type="InterPro" id="IPR003593">
    <property type="entry name" value="AAA+_ATPase"/>
</dbReference>
<protein>
    <submittedName>
        <fullName evidence="6">ABC transporter, ATP-binding protein [Lactobacillus zymae]</fullName>
    </submittedName>
</protein>
<dbReference type="GO" id="GO:0005524">
    <property type="term" value="F:ATP binding"/>
    <property type="evidence" value="ECO:0007669"/>
    <property type="project" value="UniProtKB-KW"/>
</dbReference>
<evidence type="ECO:0000256" key="3">
    <source>
        <dbReference type="ARBA" id="ARBA00022741"/>
    </source>
</evidence>